<dbReference type="GO" id="GO:0045252">
    <property type="term" value="C:oxoglutarate dehydrogenase complex"/>
    <property type="evidence" value="ECO:0007669"/>
    <property type="project" value="UniProtKB-UniRule"/>
</dbReference>
<dbReference type="InterPro" id="IPR006255">
    <property type="entry name" value="SucB"/>
</dbReference>
<dbReference type="InterPro" id="IPR000089">
    <property type="entry name" value="Biotin_lipoyl"/>
</dbReference>
<protein>
    <recommendedName>
        <fullName evidence="6 12">Dihydrolipoyllysine-residue succinyltransferase component of 2-oxoglutarate dehydrogenase complex</fullName>
        <ecNumber evidence="5 12">2.3.1.61</ecNumber>
    </recommendedName>
    <alternativeName>
        <fullName evidence="12">2-oxoglutarate dehydrogenase complex component E2</fullName>
    </alternativeName>
</protein>
<dbReference type="PROSITE" id="PS50968">
    <property type="entry name" value="BIOTINYL_LIPOYL"/>
    <property type="match status" value="1"/>
</dbReference>
<dbReference type="InterPro" id="IPR003016">
    <property type="entry name" value="2-oxoA_DH_lipoyl-BS"/>
</dbReference>
<evidence type="ECO:0000256" key="9">
    <source>
        <dbReference type="ARBA" id="ARBA00022823"/>
    </source>
</evidence>
<feature type="domain" description="Peripheral subunit-binding (PSBD)" evidence="15">
    <location>
        <begin position="130"/>
        <end position="167"/>
    </location>
</feature>
<dbReference type="InterPro" id="IPR011053">
    <property type="entry name" value="Single_hybrid_motif"/>
</dbReference>
<keyword evidence="8 12" id="KW-0808">Transferase</keyword>
<evidence type="ECO:0000313" key="16">
    <source>
        <dbReference type="EMBL" id="BBH91823.1"/>
    </source>
</evidence>
<dbReference type="PANTHER" id="PTHR43416:SF5">
    <property type="entry name" value="DIHYDROLIPOYLLYSINE-RESIDUE SUCCINYLTRANSFERASE COMPONENT OF 2-OXOGLUTARATE DEHYDROGENASE COMPLEX, MITOCHONDRIAL"/>
    <property type="match status" value="1"/>
</dbReference>
<feature type="compositionally biased region" description="Low complexity" evidence="13">
    <location>
        <begin position="170"/>
        <end position="186"/>
    </location>
</feature>
<dbReference type="EC" id="2.3.1.61" evidence="5 12"/>
<dbReference type="NCBIfam" id="NF004309">
    <property type="entry name" value="PRK05704.1"/>
    <property type="match status" value="1"/>
</dbReference>
<dbReference type="InterPro" id="IPR001078">
    <property type="entry name" value="2-oxoacid_DH_actylTfrase"/>
</dbReference>
<dbReference type="FunFam" id="3.30.559.10:FF:000007">
    <property type="entry name" value="Dihydrolipoamide acetyltransferase component of pyruvate dehydrogenase complex"/>
    <property type="match status" value="1"/>
</dbReference>
<dbReference type="PROSITE" id="PS00189">
    <property type="entry name" value="LIPOYL"/>
    <property type="match status" value="1"/>
</dbReference>
<comment type="pathway">
    <text evidence="2 12">Amino-acid degradation; L-lysine degradation via saccharopine pathway; glutaryl-CoA from L-lysine: step 6/6.</text>
</comment>
<comment type="subunit">
    <text evidence="4">Forms a 24-polypeptide structural core with octahedral symmetry. Part of the 2-oxoglutarate dehydrogenase (OGDH) complex composed of E1 (2-oxoglutarate dehydrogenase), E2 (dihydrolipoamide succinyltransferase) and E3 (dihydrolipoamide dehydrogenase); the complex contains multiple copies of the three enzymatic components (E1, E2 and E3).</text>
</comment>
<evidence type="ECO:0000256" key="13">
    <source>
        <dbReference type="SAM" id="MobiDB-lite"/>
    </source>
</evidence>
<dbReference type="CDD" id="cd06849">
    <property type="entry name" value="lipoyl_domain"/>
    <property type="match status" value="1"/>
</dbReference>
<proteinExistence type="inferred from homology"/>
<evidence type="ECO:0000256" key="2">
    <source>
        <dbReference type="ARBA" id="ARBA00005145"/>
    </source>
</evidence>
<keyword evidence="7 12" id="KW-0816">Tricarboxylic acid cycle</keyword>
<evidence type="ECO:0000256" key="12">
    <source>
        <dbReference type="RuleBase" id="RU361138"/>
    </source>
</evidence>
<organism evidence="16">
    <name type="scientific">Thermogemmatispora argillosa</name>
    <dbReference type="NCBI Taxonomy" id="2045280"/>
    <lineage>
        <taxon>Bacteria</taxon>
        <taxon>Bacillati</taxon>
        <taxon>Chloroflexota</taxon>
        <taxon>Ktedonobacteria</taxon>
        <taxon>Thermogemmatisporales</taxon>
        <taxon>Thermogemmatisporaceae</taxon>
        <taxon>Thermogemmatispora</taxon>
    </lineage>
</organism>
<dbReference type="InterPro" id="IPR050537">
    <property type="entry name" value="2-oxoacid_dehydrogenase"/>
</dbReference>
<feature type="region of interest" description="Disordered" evidence="13">
    <location>
        <begin position="170"/>
        <end position="189"/>
    </location>
</feature>
<dbReference type="Gene3D" id="2.40.50.100">
    <property type="match status" value="1"/>
</dbReference>
<dbReference type="Pfam" id="PF00364">
    <property type="entry name" value="Biotin_lipoyl"/>
    <property type="match status" value="1"/>
</dbReference>
<comment type="similarity">
    <text evidence="3 12">Belongs to the 2-oxoacid dehydrogenase family.</text>
</comment>
<dbReference type="InterPro" id="IPR036625">
    <property type="entry name" value="E3-bd_dom_sf"/>
</dbReference>
<dbReference type="EMBL" id="AP019377">
    <property type="protein sequence ID" value="BBH91823.1"/>
    <property type="molecule type" value="Genomic_DNA"/>
</dbReference>
<name>A0A455STS5_9CHLR</name>
<dbReference type="PROSITE" id="PS51826">
    <property type="entry name" value="PSBD"/>
    <property type="match status" value="1"/>
</dbReference>
<evidence type="ECO:0000256" key="6">
    <source>
        <dbReference type="ARBA" id="ARBA00019511"/>
    </source>
</evidence>
<evidence type="ECO:0000256" key="1">
    <source>
        <dbReference type="ARBA" id="ARBA00004052"/>
    </source>
</evidence>
<dbReference type="SUPFAM" id="SSF51230">
    <property type="entry name" value="Single hybrid motif"/>
    <property type="match status" value="1"/>
</dbReference>
<gene>
    <name evidence="16" type="ORF">KTA_00220</name>
</gene>
<feature type="domain" description="Lipoyl-binding" evidence="14">
    <location>
        <begin position="2"/>
        <end position="77"/>
    </location>
</feature>
<dbReference type="InterPro" id="IPR004167">
    <property type="entry name" value="PSBD"/>
</dbReference>
<evidence type="ECO:0000256" key="5">
    <source>
        <dbReference type="ARBA" id="ARBA00012945"/>
    </source>
</evidence>
<reference evidence="16" key="1">
    <citation type="submission" date="2018-12" db="EMBL/GenBank/DDBJ databases">
        <title>Novel natural products biosynthetic potential of the class Ktedonobacteria.</title>
        <authorList>
            <person name="Zheng Y."/>
            <person name="Saitou A."/>
            <person name="Wang C.M."/>
            <person name="Toyoda A."/>
            <person name="Minakuchi Y."/>
            <person name="Sekiguchi Y."/>
            <person name="Ueda K."/>
            <person name="Takano H."/>
            <person name="Sakai Y."/>
            <person name="Yokota A."/>
            <person name="Yabe S."/>
        </authorList>
    </citation>
    <scope>NUCLEOTIDE SEQUENCE</scope>
    <source>
        <strain evidence="16">A3-2</strain>
    </source>
</reference>
<keyword evidence="10 12" id="KW-0012">Acyltransferase</keyword>
<evidence type="ECO:0000256" key="8">
    <source>
        <dbReference type="ARBA" id="ARBA00022679"/>
    </source>
</evidence>
<dbReference type="UniPathway" id="UPA00868">
    <property type="reaction ID" value="UER00840"/>
</dbReference>
<evidence type="ECO:0000256" key="4">
    <source>
        <dbReference type="ARBA" id="ARBA00011666"/>
    </source>
</evidence>
<accession>A0A455STS5</accession>
<comment type="function">
    <text evidence="1 12">E2 component of the 2-oxoglutarate dehydrogenase (OGDH) complex which catalyzes the second step in the conversion of 2-oxoglutarate to succinyl-CoA and CO(2).</text>
</comment>
<evidence type="ECO:0000256" key="3">
    <source>
        <dbReference type="ARBA" id="ARBA00007317"/>
    </source>
</evidence>
<evidence type="ECO:0000259" key="15">
    <source>
        <dbReference type="PROSITE" id="PS51826"/>
    </source>
</evidence>
<dbReference type="Pfam" id="PF02817">
    <property type="entry name" value="E3_binding"/>
    <property type="match status" value="1"/>
</dbReference>
<sequence length="468" mass="50534">MKIDVRVPSLGESVVEATVARWHKREGEQVRQGEVLAELETDKVSVEVTADHDGVVAEIVKHEGDDVAVGEVLARLDTAVVGAEAEAAPAPEASEGVASRGAQPQALRTEGERQAASAPAGSRLTDGQRPPSPLARRIAAEYNVDLSQVKSSSPHGRVTKDDVLQYLEQQQQARQQGQGQAQEQRQPVPAPATLAARAGVADGVAATAASGAATAGERAATLEAALEPPPSLVAESRREERIRLSRRRLTIAQRLVEAQHTAAMLTTFNEVDMSAILAVRARHREEFKQRYGISLGFMSFFTKAVVGALKAFPYLNAELQGRELVVKHYYDIGIAVSTDEGLVVPVVRDADRKSFVEIEKEIAELAQRARSNQLTLADLQGGTFTITNGGVFGSLLSTPILNGPQVGILGMHKVQERPVVVDGQVVVRPMMYVALSYDHRVVDGREAVQFLVRVKELLEDPERLLLEG</sequence>
<comment type="cofactor">
    <cofactor evidence="12">
        <name>(R)-lipoate</name>
        <dbReference type="ChEBI" id="CHEBI:83088"/>
    </cofactor>
    <text evidence="12">Binds 1 lipoyl cofactor covalently.</text>
</comment>
<comment type="catalytic activity">
    <reaction evidence="11 12">
        <text>N(6)-[(R)-dihydrolipoyl]-L-lysyl-[protein] + succinyl-CoA = N(6)-[(R)-S(8)-succinyldihydrolipoyl]-L-lysyl-[protein] + CoA</text>
        <dbReference type="Rhea" id="RHEA:15213"/>
        <dbReference type="Rhea" id="RHEA-COMP:10475"/>
        <dbReference type="Rhea" id="RHEA-COMP:20092"/>
        <dbReference type="ChEBI" id="CHEBI:57287"/>
        <dbReference type="ChEBI" id="CHEBI:57292"/>
        <dbReference type="ChEBI" id="CHEBI:83100"/>
        <dbReference type="ChEBI" id="CHEBI:83120"/>
        <dbReference type="EC" id="2.3.1.61"/>
    </reaction>
</comment>
<dbReference type="Gene3D" id="3.30.559.10">
    <property type="entry name" value="Chloramphenicol acetyltransferase-like domain"/>
    <property type="match status" value="1"/>
</dbReference>
<dbReference type="GO" id="GO:0006099">
    <property type="term" value="P:tricarboxylic acid cycle"/>
    <property type="evidence" value="ECO:0007669"/>
    <property type="project" value="UniProtKB-UniRule"/>
</dbReference>
<dbReference type="SUPFAM" id="SSF47005">
    <property type="entry name" value="Peripheral subunit-binding domain of 2-oxo acid dehydrogenase complex"/>
    <property type="match status" value="1"/>
</dbReference>
<evidence type="ECO:0000256" key="11">
    <source>
        <dbReference type="ARBA" id="ARBA00052761"/>
    </source>
</evidence>
<dbReference type="GO" id="GO:0033512">
    <property type="term" value="P:L-lysine catabolic process to acetyl-CoA via saccharopine"/>
    <property type="evidence" value="ECO:0007669"/>
    <property type="project" value="UniProtKB-UniRule"/>
</dbReference>
<dbReference type="InterPro" id="IPR023213">
    <property type="entry name" value="CAT-like_dom_sf"/>
</dbReference>
<dbReference type="NCBIfam" id="TIGR01347">
    <property type="entry name" value="sucB"/>
    <property type="match status" value="1"/>
</dbReference>
<dbReference type="Gene3D" id="4.10.320.10">
    <property type="entry name" value="E3-binding domain"/>
    <property type="match status" value="1"/>
</dbReference>
<evidence type="ECO:0000259" key="14">
    <source>
        <dbReference type="PROSITE" id="PS50968"/>
    </source>
</evidence>
<dbReference type="GO" id="GO:0005829">
    <property type="term" value="C:cytosol"/>
    <property type="evidence" value="ECO:0007669"/>
    <property type="project" value="TreeGrafter"/>
</dbReference>
<evidence type="ECO:0000256" key="10">
    <source>
        <dbReference type="ARBA" id="ARBA00023315"/>
    </source>
</evidence>
<dbReference type="Pfam" id="PF00198">
    <property type="entry name" value="2-oxoacid_dh"/>
    <property type="match status" value="1"/>
</dbReference>
<dbReference type="PANTHER" id="PTHR43416">
    <property type="entry name" value="DIHYDROLIPOYLLYSINE-RESIDUE SUCCINYLTRANSFERASE COMPONENT OF 2-OXOGLUTARATE DEHYDROGENASE COMPLEX, MITOCHONDRIAL-RELATED"/>
    <property type="match status" value="1"/>
</dbReference>
<feature type="compositionally biased region" description="Low complexity" evidence="13">
    <location>
        <begin position="86"/>
        <end position="99"/>
    </location>
</feature>
<feature type="region of interest" description="Disordered" evidence="13">
    <location>
        <begin position="86"/>
        <end position="133"/>
    </location>
</feature>
<dbReference type="AlphaFoldDB" id="A0A455STS5"/>
<dbReference type="GO" id="GO:0004149">
    <property type="term" value="F:dihydrolipoyllysine-residue succinyltransferase activity"/>
    <property type="evidence" value="ECO:0007669"/>
    <property type="project" value="UniProtKB-UniRule"/>
</dbReference>
<dbReference type="SUPFAM" id="SSF52777">
    <property type="entry name" value="CoA-dependent acyltransferases"/>
    <property type="match status" value="1"/>
</dbReference>
<evidence type="ECO:0000256" key="7">
    <source>
        <dbReference type="ARBA" id="ARBA00022532"/>
    </source>
</evidence>
<keyword evidence="9 12" id="KW-0450">Lipoyl</keyword>